<dbReference type="EMBL" id="KN405810">
    <property type="protein sequence ID" value="KHG16261.1"/>
    <property type="molecule type" value="Genomic_DNA"/>
</dbReference>
<dbReference type="AlphaFoldDB" id="A0A0B0NYV2"/>
<keyword evidence="2" id="KW-1185">Reference proteome</keyword>
<evidence type="ECO:0000313" key="1">
    <source>
        <dbReference type="EMBL" id="KHG16261.1"/>
    </source>
</evidence>
<sequence length="63" mass="6807">MWDAWDIAAEICLSQLPSSVEDRMIIGAVALTDKYLCRSGAGQSRSSVGIKLTSNCSILVVYL</sequence>
<proteinExistence type="predicted"/>
<dbReference type="Proteomes" id="UP000032142">
    <property type="component" value="Unassembled WGS sequence"/>
</dbReference>
<name>A0A0B0NYV2_GOSAR</name>
<evidence type="ECO:0000313" key="2">
    <source>
        <dbReference type="Proteomes" id="UP000032142"/>
    </source>
</evidence>
<organism evidence="1 2">
    <name type="scientific">Gossypium arboreum</name>
    <name type="common">Tree cotton</name>
    <name type="synonym">Gossypium nanking</name>
    <dbReference type="NCBI Taxonomy" id="29729"/>
    <lineage>
        <taxon>Eukaryota</taxon>
        <taxon>Viridiplantae</taxon>
        <taxon>Streptophyta</taxon>
        <taxon>Embryophyta</taxon>
        <taxon>Tracheophyta</taxon>
        <taxon>Spermatophyta</taxon>
        <taxon>Magnoliopsida</taxon>
        <taxon>eudicotyledons</taxon>
        <taxon>Gunneridae</taxon>
        <taxon>Pentapetalae</taxon>
        <taxon>rosids</taxon>
        <taxon>malvids</taxon>
        <taxon>Malvales</taxon>
        <taxon>Malvaceae</taxon>
        <taxon>Malvoideae</taxon>
        <taxon>Gossypium</taxon>
    </lineage>
</organism>
<accession>A0A0B0NYV2</accession>
<protein>
    <submittedName>
        <fullName evidence="1">Regulatory-associated of TOR 1-like protein</fullName>
    </submittedName>
</protein>
<reference evidence="2" key="1">
    <citation type="submission" date="2014-09" db="EMBL/GenBank/DDBJ databases">
        <authorList>
            <person name="Mudge J."/>
            <person name="Ramaraj T."/>
            <person name="Lindquist I.E."/>
            <person name="Bharti A.K."/>
            <person name="Sundararajan A."/>
            <person name="Cameron C.T."/>
            <person name="Woodward J.E."/>
            <person name="May G.D."/>
            <person name="Brubaker C."/>
            <person name="Broadhvest J."/>
            <person name="Wilkins T.A."/>
        </authorList>
    </citation>
    <scope>NUCLEOTIDE SEQUENCE</scope>
    <source>
        <strain evidence="2">cv. AKA8401</strain>
    </source>
</reference>
<gene>
    <name evidence="1" type="ORF">F383_22873</name>
</gene>